<feature type="transmembrane region" description="Helical" evidence="1">
    <location>
        <begin position="86"/>
        <end position="105"/>
    </location>
</feature>
<proteinExistence type="predicted"/>
<sequence>MLHSYWFASPAMIWAEDAAILAHGVGGPSDLPVPMSLVLIGATSALTFTFVILAFGWRKPRFDPAKSGRALPAWVTHTVDSQAIRWIAAIGALLFTAWVAVATVVGPQDALNPLRGVFYVLLWVGLVAVSLAIGPVWRVVSPTGTVYRLIDSCQRKFGNGSARKLHYPTKWGYWPAALGLFAFVWLELASPNYGTLTAIKIWLVVYVAVMMGGALLYGQRWFARADPFEVYSVVVSRLSPLRRNTGTRLIAVGNPLDHLPSMPVRPGLLAVLAVLLGSTAFDSFSAMPPVENFVYDHEASFPLVSAVVGGTLLRTAGLLSFIVSVAVTFWVAARAAGGIDRQQRRQLPGQMAHTLIPIVVGYVFAHYLSYLIERGQETVLLLADPLDNGWQLFGLDAWDANYWLSLHPAALSTIKVFCVVAGHIAGVVAAHDKALQVLPAGHQLTGQLMLLLTMVGYSFLGLYLLFGA</sequence>
<dbReference type="AlphaFoldDB" id="A0A9W4BGC8"/>
<evidence type="ECO:0000313" key="3">
    <source>
        <dbReference type="Proteomes" id="UP000465785"/>
    </source>
</evidence>
<feature type="transmembrane region" description="Helical" evidence="1">
    <location>
        <begin position="354"/>
        <end position="372"/>
    </location>
</feature>
<geneLocation type="plasmid" evidence="2 3">
    <name>pJCM6399</name>
</geneLocation>
<dbReference type="KEGG" id="mgau:MGALJ_61520"/>
<keyword evidence="1" id="KW-0472">Membrane</keyword>
<reference evidence="2 3" key="1">
    <citation type="journal article" date="2019" name="Emerg. Microbes Infect.">
        <title>Comprehensive subspecies identification of 175 nontuberculous mycobacteria species based on 7547 genomic profiles.</title>
        <authorList>
            <person name="Matsumoto Y."/>
            <person name="Kinjo T."/>
            <person name="Motooka D."/>
            <person name="Nabeya D."/>
            <person name="Jung N."/>
            <person name="Uechi K."/>
            <person name="Horii T."/>
            <person name="Iida T."/>
            <person name="Fujita J."/>
            <person name="Nakamura S."/>
        </authorList>
    </citation>
    <scope>NUCLEOTIDE SEQUENCE [LARGE SCALE GENOMIC DNA]</scope>
    <source>
        <strain evidence="2 3">JCM 6399</strain>
        <plasmid evidence="2">pJCM6399</plasmid>
    </source>
</reference>
<feature type="transmembrane region" description="Helical" evidence="1">
    <location>
        <begin position="201"/>
        <end position="218"/>
    </location>
</feature>
<evidence type="ECO:0008006" key="4">
    <source>
        <dbReference type="Google" id="ProtNLM"/>
    </source>
</evidence>
<feature type="transmembrane region" description="Helical" evidence="1">
    <location>
        <begin position="307"/>
        <end position="333"/>
    </location>
</feature>
<protein>
    <recommendedName>
        <fullName evidence="4">Fenitrothion hydrolase</fullName>
    </recommendedName>
</protein>
<keyword evidence="1" id="KW-1133">Transmembrane helix</keyword>
<name>A0A9W4BGC8_9MYCO</name>
<dbReference type="Proteomes" id="UP000465785">
    <property type="component" value="Plasmid pJCM6399"/>
</dbReference>
<evidence type="ECO:0000313" key="2">
    <source>
        <dbReference type="EMBL" id="BBY96483.1"/>
    </source>
</evidence>
<gene>
    <name evidence="2" type="ORF">MGALJ_61520</name>
</gene>
<accession>A0A9W4BGC8</accession>
<keyword evidence="2" id="KW-0614">Plasmid</keyword>
<evidence type="ECO:0000256" key="1">
    <source>
        <dbReference type="SAM" id="Phobius"/>
    </source>
</evidence>
<feature type="transmembrane region" description="Helical" evidence="1">
    <location>
        <begin position="268"/>
        <end position="287"/>
    </location>
</feature>
<organism evidence="2 3">
    <name type="scientific">Mycobacterium gallinarum</name>
    <dbReference type="NCBI Taxonomy" id="39689"/>
    <lineage>
        <taxon>Bacteria</taxon>
        <taxon>Bacillati</taxon>
        <taxon>Actinomycetota</taxon>
        <taxon>Actinomycetes</taxon>
        <taxon>Mycobacteriales</taxon>
        <taxon>Mycobacteriaceae</taxon>
        <taxon>Mycobacterium</taxon>
    </lineage>
</organism>
<feature type="transmembrane region" description="Helical" evidence="1">
    <location>
        <begin position="37"/>
        <end position="57"/>
    </location>
</feature>
<feature type="transmembrane region" description="Helical" evidence="1">
    <location>
        <begin position="171"/>
        <end position="189"/>
    </location>
</feature>
<keyword evidence="3" id="KW-1185">Reference proteome</keyword>
<dbReference type="EMBL" id="AP022602">
    <property type="protein sequence ID" value="BBY96483.1"/>
    <property type="molecule type" value="Genomic_DNA"/>
</dbReference>
<keyword evidence="1" id="KW-0812">Transmembrane</keyword>
<feature type="transmembrane region" description="Helical" evidence="1">
    <location>
        <begin position="409"/>
        <end position="428"/>
    </location>
</feature>
<feature type="transmembrane region" description="Helical" evidence="1">
    <location>
        <begin position="117"/>
        <end position="140"/>
    </location>
</feature>
<feature type="transmembrane region" description="Helical" evidence="1">
    <location>
        <begin position="448"/>
        <end position="466"/>
    </location>
</feature>